<gene>
    <name evidence="2" type="ORF">ELE36_13235</name>
</gene>
<keyword evidence="1" id="KW-1133">Transmembrane helix</keyword>
<feature type="transmembrane region" description="Helical" evidence="1">
    <location>
        <begin position="43"/>
        <end position="65"/>
    </location>
</feature>
<keyword evidence="1" id="KW-0472">Membrane</keyword>
<evidence type="ECO:0000313" key="2">
    <source>
        <dbReference type="EMBL" id="QBB71241.1"/>
    </source>
</evidence>
<organism evidence="2 3">
    <name type="scientific">Pseudolysobacter antarcticus</name>
    <dbReference type="NCBI Taxonomy" id="2511995"/>
    <lineage>
        <taxon>Bacteria</taxon>
        <taxon>Pseudomonadati</taxon>
        <taxon>Pseudomonadota</taxon>
        <taxon>Gammaproteobacteria</taxon>
        <taxon>Lysobacterales</taxon>
        <taxon>Rhodanobacteraceae</taxon>
        <taxon>Pseudolysobacter</taxon>
    </lineage>
</organism>
<keyword evidence="3" id="KW-1185">Reference proteome</keyword>
<keyword evidence="1" id="KW-0812">Transmembrane</keyword>
<protein>
    <submittedName>
        <fullName evidence="2">Uncharacterized protein</fullName>
    </submittedName>
</protein>
<evidence type="ECO:0000313" key="3">
    <source>
        <dbReference type="Proteomes" id="UP000291562"/>
    </source>
</evidence>
<dbReference type="KEGG" id="xbc:ELE36_13235"/>
<accession>A0A411HL67</accession>
<sequence>MVLLFQVLFSSILFVLEFAIDVLAYAPLDWFFDWRDFPEPRTLWLASLLWFAGGCVLAWLSVLLLTHTFLAIPALRIANLALAPIASAFLSQALARRRKKSNAAIVPRNHFWQSFWFTLGLVTVRFAFAVRS</sequence>
<proteinExistence type="predicted"/>
<feature type="transmembrane region" description="Helical" evidence="1">
    <location>
        <begin position="77"/>
        <end position="95"/>
    </location>
</feature>
<dbReference type="EMBL" id="CP035704">
    <property type="protein sequence ID" value="QBB71241.1"/>
    <property type="molecule type" value="Genomic_DNA"/>
</dbReference>
<reference evidence="2 3" key="1">
    <citation type="submission" date="2019-01" db="EMBL/GenBank/DDBJ databases">
        <title>Pseudolysobacter antarctica gen. nov., sp. nov., isolated from Fildes Peninsula, Antarctica.</title>
        <authorList>
            <person name="Wei Z."/>
            <person name="Peng F."/>
        </authorList>
    </citation>
    <scope>NUCLEOTIDE SEQUENCE [LARGE SCALE GENOMIC DNA]</scope>
    <source>
        <strain evidence="2 3">AQ6-296</strain>
    </source>
</reference>
<dbReference type="Proteomes" id="UP000291562">
    <property type="component" value="Chromosome"/>
</dbReference>
<evidence type="ECO:0000256" key="1">
    <source>
        <dbReference type="SAM" id="Phobius"/>
    </source>
</evidence>
<dbReference type="AlphaFoldDB" id="A0A411HL67"/>
<feature type="transmembrane region" description="Helical" evidence="1">
    <location>
        <begin position="110"/>
        <end position="130"/>
    </location>
</feature>
<name>A0A411HL67_9GAMM</name>